<dbReference type="PANTHER" id="PTHR34408:SF2">
    <property type="entry name" value="CELL WALL-BINDING PROTEIN YWSB"/>
    <property type="match status" value="1"/>
</dbReference>
<dbReference type="PROSITE" id="PS50222">
    <property type="entry name" value="EF_HAND_2"/>
    <property type="match status" value="1"/>
</dbReference>
<keyword evidence="3" id="KW-1185">Reference proteome</keyword>
<evidence type="ECO:0000313" key="3">
    <source>
        <dbReference type="Proteomes" id="UP000583387"/>
    </source>
</evidence>
<dbReference type="GO" id="GO:0005509">
    <property type="term" value="F:calcium ion binding"/>
    <property type="evidence" value="ECO:0007669"/>
    <property type="project" value="InterPro"/>
</dbReference>
<dbReference type="PANTHER" id="PTHR34408">
    <property type="entry name" value="FAMILY PROTEIN, PUTATIVE-RELATED"/>
    <property type="match status" value="1"/>
</dbReference>
<dbReference type="GO" id="GO:0004568">
    <property type="term" value="F:chitinase activity"/>
    <property type="evidence" value="ECO:0007669"/>
    <property type="project" value="InterPro"/>
</dbReference>
<evidence type="ECO:0000259" key="1">
    <source>
        <dbReference type="PROSITE" id="PS50222"/>
    </source>
</evidence>
<dbReference type="InterPro" id="IPR023346">
    <property type="entry name" value="Lysozyme-like_dom_sf"/>
</dbReference>
<proteinExistence type="predicted"/>
<dbReference type="RefSeq" id="WP_187673915.1">
    <property type="nucleotide sequence ID" value="NZ_CAJFCI010000100.1"/>
</dbReference>
<reference evidence="2 3" key="1">
    <citation type="submission" date="2020-08" db="EMBL/GenBank/DDBJ databases">
        <authorList>
            <person name="Criscuolo A."/>
        </authorList>
    </citation>
    <scope>NUCLEOTIDE SEQUENCE [LARGE SCALE GENOMIC DNA]</scope>
    <source>
        <strain evidence="2">CIP111764</strain>
    </source>
</reference>
<comment type="caution">
    <text evidence="2">The sequence shown here is derived from an EMBL/GenBank/DDBJ whole genome shotgun (WGS) entry which is preliminary data.</text>
</comment>
<dbReference type="InterPro" id="IPR002048">
    <property type="entry name" value="EF_hand_dom"/>
</dbReference>
<dbReference type="SUPFAM" id="SSF53955">
    <property type="entry name" value="Lysozyme-like"/>
    <property type="match status" value="1"/>
</dbReference>
<dbReference type="GO" id="GO:0016998">
    <property type="term" value="P:cell wall macromolecule catabolic process"/>
    <property type="evidence" value="ECO:0007669"/>
    <property type="project" value="InterPro"/>
</dbReference>
<dbReference type="Gene3D" id="1.10.530.10">
    <property type="match status" value="1"/>
</dbReference>
<dbReference type="AlphaFoldDB" id="A0A7U7ETS8"/>
<dbReference type="Proteomes" id="UP000583387">
    <property type="component" value="Unassembled WGS sequence"/>
</dbReference>
<evidence type="ECO:0000313" key="2">
    <source>
        <dbReference type="EMBL" id="CAD5110600.1"/>
    </source>
</evidence>
<dbReference type="GO" id="GO:0006032">
    <property type="term" value="P:chitin catabolic process"/>
    <property type="evidence" value="ECO:0007669"/>
    <property type="project" value="InterPro"/>
</dbReference>
<dbReference type="InterPro" id="IPR052354">
    <property type="entry name" value="Cell_Wall_Dynamics_Protein"/>
</dbReference>
<feature type="domain" description="EF-hand" evidence="1">
    <location>
        <begin position="576"/>
        <end position="599"/>
    </location>
</feature>
<organism evidence="2 3">
    <name type="scientific">Zestomonas carbonaria</name>
    <dbReference type="NCBI Taxonomy" id="2762745"/>
    <lineage>
        <taxon>Bacteria</taxon>
        <taxon>Pseudomonadati</taxon>
        <taxon>Pseudomonadota</taxon>
        <taxon>Gammaproteobacteria</taxon>
        <taxon>Pseudomonadales</taxon>
        <taxon>Pseudomonadaceae</taxon>
        <taxon>Zestomonas</taxon>
    </lineage>
</organism>
<accession>A0A7U7ETS8</accession>
<dbReference type="InterPro" id="IPR018247">
    <property type="entry name" value="EF_Hand_1_Ca_BS"/>
</dbReference>
<dbReference type="PROSITE" id="PS00018">
    <property type="entry name" value="EF_HAND_1"/>
    <property type="match status" value="1"/>
</dbReference>
<sequence>MMDTLKPTSRIGHPFKNKEGKAFTDPMPAYAGLALANGGHYPLGTNGLFHGGIHFSAATANAFDQGDGVRCLADGEIVAYRLDSQYPDATPATEKSSQPPQGPALRPYSTGFVLVRHRLQPPAPPVTPPPSEAPTITRYGARLAARPGGPSVGWLPLGTEVAMAEERDGWVRVAGMPPEQTRWLNGPVANAWLPVNALDSNPSGFGLKLASLTGQTVYGKVTVPCTPDPGQVRAMQDFQAAQAEYRRQCEAAVARPTLTFYSLYMHLADGASYATYPERPRPVWWNKLRYRAGAKSRDLTAYTPRLVGLNIRQQPKGEKLGLLTRGSCIEVDEHSSDRKWGRISRIVEGNIAPLQANAQVSTEAPNGWVFLKELEEEREPEGYDRIICPREPIPVAAGALLGHLGEDTAWHAPLAANRTASSPLLHLEVFSADDVPRFIDACRQWERHLPENQHNLLALNTGDELRGEPKADGEVIATLQGPQTLPLSGLKSHKDEAGKAWRQVKARTGPGTTATGWVEETGRRCSPWRWRGFQVLDATSPPGGSWWEDANEFVNYLRGGPRPKESEFVKRLRGWLDTNKDGKLDETELDNALRDQLLAPLLGGVIAYHESEWHVPSWESKYGMLDKVAALLGPLAQRNLEAEKPRVSKLQWWTEVALQVGLPQDARVYHFHPVGLAGCFQKDSCCEITVEFLEEVLGKTGDWFTGKGGGKRFEENYKDNYPDVYKFNKGKFVELLNLALERYSISSCDQKAHFLSQCFHESAHFESTIEFASGNQYNPGVHPDAIKNGNTEMGDGPKFKGKGLIQLTWKNNYKRYSEHRGIDFVSSPELIASNMYNSIDASCWYWRHNGAIYKKHNAKGDINKLVDAEKENVGLITLAVNGGNRGLRERELLFSKIKQKWNLK</sequence>
<gene>
    <name evidence="2" type="ORF">PSEWESI4_04923</name>
</gene>
<dbReference type="EMBL" id="CAJFCI010000100">
    <property type="protein sequence ID" value="CAD5110600.1"/>
    <property type="molecule type" value="Genomic_DNA"/>
</dbReference>
<dbReference type="Pfam" id="PF00182">
    <property type="entry name" value="Glyco_hydro_19"/>
    <property type="match status" value="1"/>
</dbReference>
<dbReference type="InterPro" id="IPR000726">
    <property type="entry name" value="Glyco_hydro_19_cat"/>
</dbReference>
<name>A0A7U7ETS8_9GAMM</name>
<protein>
    <recommendedName>
        <fullName evidence="1">EF-hand domain-containing protein</fullName>
    </recommendedName>
</protein>